<sequence length="133" mass="14574">VPSSPVSGTHLPEDLKIWSPTHPSAYLSSTLYQVMCDITVFVKEEQITGKTFMRVIWRGTSELPTAHCTHHLSASRSLGQHVLRGLIKGFESGHSFPVHYPQDDDFLPMLIWGGGAGTPASILLPMTTGEFKA</sequence>
<keyword evidence="2" id="KW-1185">Reference proteome</keyword>
<reference evidence="2" key="2">
    <citation type="submission" date="2015-01" db="EMBL/GenBank/DDBJ databases">
        <title>Evolutionary Origins and Diversification of the Mycorrhizal Mutualists.</title>
        <authorList>
            <consortium name="DOE Joint Genome Institute"/>
            <consortium name="Mycorrhizal Genomics Consortium"/>
            <person name="Kohler A."/>
            <person name="Kuo A."/>
            <person name="Nagy L.G."/>
            <person name="Floudas D."/>
            <person name="Copeland A."/>
            <person name="Barry K.W."/>
            <person name="Cichocki N."/>
            <person name="Veneault-Fourrey C."/>
            <person name="LaButti K."/>
            <person name="Lindquist E.A."/>
            <person name="Lipzen A."/>
            <person name="Lundell T."/>
            <person name="Morin E."/>
            <person name="Murat C."/>
            <person name="Riley R."/>
            <person name="Ohm R."/>
            <person name="Sun H."/>
            <person name="Tunlid A."/>
            <person name="Henrissat B."/>
            <person name="Grigoriev I.V."/>
            <person name="Hibbett D.S."/>
            <person name="Martin F."/>
        </authorList>
    </citation>
    <scope>NUCLEOTIDE SEQUENCE [LARGE SCALE GENOMIC DNA]</scope>
    <source>
        <strain evidence="2">LaAM-08-1</strain>
    </source>
</reference>
<gene>
    <name evidence="1" type="ORF">K443DRAFT_90437</name>
</gene>
<name>A0A0C9X1M2_9AGAR</name>
<dbReference type="HOGENOM" id="CLU_1911648_0_0_1"/>
<organism evidence="1 2">
    <name type="scientific">Laccaria amethystina LaAM-08-1</name>
    <dbReference type="NCBI Taxonomy" id="1095629"/>
    <lineage>
        <taxon>Eukaryota</taxon>
        <taxon>Fungi</taxon>
        <taxon>Dikarya</taxon>
        <taxon>Basidiomycota</taxon>
        <taxon>Agaricomycotina</taxon>
        <taxon>Agaricomycetes</taxon>
        <taxon>Agaricomycetidae</taxon>
        <taxon>Agaricales</taxon>
        <taxon>Agaricineae</taxon>
        <taxon>Hydnangiaceae</taxon>
        <taxon>Laccaria</taxon>
    </lineage>
</organism>
<dbReference type="Proteomes" id="UP000054477">
    <property type="component" value="Unassembled WGS sequence"/>
</dbReference>
<reference evidence="1 2" key="1">
    <citation type="submission" date="2014-04" db="EMBL/GenBank/DDBJ databases">
        <authorList>
            <consortium name="DOE Joint Genome Institute"/>
            <person name="Kuo A."/>
            <person name="Kohler A."/>
            <person name="Nagy L.G."/>
            <person name="Floudas D."/>
            <person name="Copeland A."/>
            <person name="Barry K.W."/>
            <person name="Cichocki N."/>
            <person name="Veneault-Fourrey C."/>
            <person name="LaButti K."/>
            <person name="Lindquist E.A."/>
            <person name="Lipzen A."/>
            <person name="Lundell T."/>
            <person name="Morin E."/>
            <person name="Murat C."/>
            <person name="Sun H."/>
            <person name="Tunlid A."/>
            <person name="Henrissat B."/>
            <person name="Grigoriev I.V."/>
            <person name="Hibbett D.S."/>
            <person name="Martin F."/>
            <person name="Nordberg H.P."/>
            <person name="Cantor M.N."/>
            <person name="Hua S.X."/>
        </authorList>
    </citation>
    <scope>NUCLEOTIDE SEQUENCE [LARGE SCALE GENOMIC DNA]</scope>
    <source>
        <strain evidence="1 2">LaAM-08-1</strain>
    </source>
</reference>
<dbReference type="AlphaFoldDB" id="A0A0C9X1M2"/>
<protein>
    <submittedName>
        <fullName evidence="1">Uncharacterized protein</fullName>
    </submittedName>
</protein>
<evidence type="ECO:0000313" key="1">
    <source>
        <dbReference type="EMBL" id="KIK05985.1"/>
    </source>
</evidence>
<dbReference type="EMBL" id="KN838556">
    <property type="protein sequence ID" value="KIK05985.1"/>
    <property type="molecule type" value="Genomic_DNA"/>
</dbReference>
<feature type="non-terminal residue" evidence="1">
    <location>
        <position position="1"/>
    </location>
</feature>
<dbReference type="OrthoDB" id="2425321at2759"/>
<evidence type="ECO:0000313" key="2">
    <source>
        <dbReference type="Proteomes" id="UP000054477"/>
    </source>
</evidence>
<proteinExistence type="predicted"/>
<accession>A0A0C9X1M2</accession>